<proteinExistence type="predicted"/>
<feature type="chain" id="PRO_5012985435" description="TIL domain containing protein" evidence="1">
    <location>
        <begin position="26"/>
        <end position="219"/>
    </location>
</feature>
<accession>A0A224YJE7</accession>
<name>A0A224YJE7_9ACAR</name>
<dbReference type="AlphaFoldDB" id="A0A224YJE7"/>
<protein>
    <recommendedName>
        <fullName evidence="3">TIL domain containing protein</fullName>
    </recommendedName>
</protein>
<sequence>MGTMKMDAVLLSILSIIFLTVPATSNRCPRSTCTYNPQQWCSQRPNPCHCPCGQPAQTPSECNNGSITNIQLEEEKRIFPGMVRCPDHSCPCGETLTCLKQEKSCACTCVKRHQGCHYPWRIRCITTCVRSGPRCLCVCVAPLPDLQPKPPCCPGSGDISNQGSSLPCCNTPSASRPPCCPRRDQITSIPSSLPCCNTTQVIFPQASGLPCCQQNYGRH</sequence>
<reference evidence="2" key="1">
    <citation type="journal article" date="2017" name="Parasit. Vectors">
        <title>Sialotranscriptomics of Rhipicephalus zambeziensis reveals intricate expression profiles of secretory proteins and suggests tight temporal transcriptional regulation during blood-feeding.</title>
        <authorList>
            <person name="de Castro M.H."/>
            <person name="de Klerk D."/>
            <person name="Pienaar R."/>
            <person name="Rees D.J.G."/>
            <person name="Mans B.J."/>
        </authorList>
    </citation>
    <scope>NUCLEOTIDE SEQUENCE</scope>
    <source>
        <tissue evidence="2">Salivary glands</tissue>
    </source>
</reference>
<evidence type="ECO:0000313" key="2">
    <source>
        <dbReference type="EMBL" id="MAA14333.1"/>
    </source>
</evidence>
<dbReference type="EMBL" id="GFPF01003187">
    <property type="protein sequence ID" value="MAA14333.1"/>
    <property type="molecule type" value="Transcribed_RNA"/>
</dbReference>
<evidence type="ECO:0008006" key="3">
    <source>
        <dbReference type="Google" id="ProtNLM"/>
    </source>
</evidence>
<feature type="signal peptide" evidence="1">
    <location>
        <begin position="1"/>
        <end position="25"/>
    </location>
</feature>
<organism evidence="2">
    <name type="scientific">Rhipicephalus zambeziensis</name>
    <dbReference type="NCBI Taxonomy" id="60191"/>
    <lineage>
        <taxon>Eukaryota</taxon>
        <taxon>Metazoa</taxon>
        <taxon>Ecdysozoa</taxon>
        <taxon>Arthropoda</taxon>
        <taxon>Chelicerata</taxon>
        <taxon>Arachnida</taxon>
        <taxon>Acari</taxon>
        <taxon>Parasitiformes</taxon>
        <taxon>Ixodida</taxon>
        <taxon>Ixodoidea</taxon>
        <taxon>Ixodidae</taxon>
        <taxon>Rhipicephalinae</taxon>
        <taxon>Rhipicephalus</taxon>
        <taxon>Rhipicephalus</taxon>
    </lineage>
</organism>
<evidence type="ECO:0000256" key="1">
    <source>
        <dbReference type="SAM" id="SignalP"/>
    </source>
</evidence>
<keyword evidence="1" id="KW-0732">Signal</keyword>